<dbReference type="Proteomes" id="UP000279275">
    <property type="component" value="Unassembled WGS sequence"/>
</dbReference>
<name>A0A3M2L3G3_9NOCA</name>
<sequence>MNDRIPPAVAGTERDLDLLFDQLDRLHQLVRDDPGLSADSDGLYDFSIMWGVLLSGRLPRLAHYSDQGRLSAAGQARFDELRNRLRKAAPLIARLSLAKPRT</sequence>
<accession>A0A3M2L3G3</accession>
<organism evidence="1 2">
    <name type="scientific">Nocardia stercoris</name>
    <dbReference type="NCBI Taxonomy" id="2483361"/>
    <lineage>
        <taxon>Bacteria</taxon>
        <taxon>Bacillati</taxon>
        <taxon>Actinomycetota</taxon>
        <taxon>Actinomycetes</taxon>
        <taxon>Mycobacteriales</taxon>
        <taxon>Nocardiaceae</taxon>
        <taxon>Nocardia</taxon>
    </lineage>
</organism>
<evidence type="ECO:0000313" key="1">
    <source>
        <dbReference type="EMBL" id="RMI30405.1"/>
    </source>
</evidence>
<comment type="caution">
    <text evidence="1">The sequence shown here is derived from an EMBL/GenBank/DDBJ whole genome shotgun (WGS) entry which is preliminary data.</text>
</comment>
<dbReference type="EMBL" id="RFFH01000010">
    <property type="protein sequence ID" value="RMI30405.1"/>
    <property type="molecule type" value="Genomic_DNA"/>
</dbReference>
<evidence type="ECO:0000313" key="2">
    <source>
        <dbReference type="Proteomes" id="UP000279275"/>
    </source>
</evidence>
<reference evidence="1 2" key="1">
    <citation type="submission" date="2018-10" db="EMBL/GenBank/DDBJ databases">
        <title>Isolation from cow dung.</title>
        <authorList>
            <person name="Ling L."/>
        </authorList>
    </citation>
    <scope>NUCLEOTIDE SEQUENCE [LARGE SCALE GENOMIC DNA]</scope>
    <source>
        <strain evidence="1 2">NEAU-LL90</strain>
    </source>
</reference>
<dbReference type="AlphaFoldDB" id="A0A3M2L3G3"/>
<gene>
    <name evidence="1" type="ORF">EBN03_22480</name>
</gene>
<keyword evidence="2" id="KW-1185">Reference proteome</keyword>
<dbReference type="RefSeq" id="WP_122190071.1">
    <property type="nucleotide sequence ID" value="NZ_RFFH01000010.1"/>
</dbReference>
<dbReference type="OrthoDB" id="2613315at2"/>
<proteinExistence type="predicted"/>
<protein>
    <submittedName>
        <fullName evidence="1">Uncharacterized protein</fullName>
    </submittedName>
</protein>